<feature type="transmembrane region" description="Helical" evidence="1">
    <location>
        <begin position="127"/>
        <end position="149"/>
    </location>
</feature>
<evidence type="ECO:0000313" key="2">
    <source>
        <dbReference type="EMBL" id="TXL66717.1"/>
    </source>
</evidence>
<dbReference type="NCBIfam" id="TIGR04011">
    <property type="entry name" value="poly_gGlu_PgsC"/>
    <property type="match status" value="1"/>
</dbReference>
<dbReference type="AlphaFoldDB" id="A0A5C8P0A0"/>
<comment type="caution">
    <text evidence="2">The sequence shown here is derived from an EMBL/GenBank/DDBJ whole genome shotgun (WGS) entry which is preliminary data.</text>
</comment>
<evidence type="ECO:0000256" key="1">
    <source>
        <dbReference type="SAM" id="Phobius"/>
    </source>
</evidence>
<keyword evidence="1" id="KW-1133">Transmembrane helix</keyword>
<dbReference type="InterPro" id="IPR008338">
    <property type="entry name" value="Capsule_biosynth_CapC"/>
</dbReference>
<sequence length="151" mass="16632">MFGTDLYIALVLGVILSLIFAEKTGIIPAGLVVPGYLALVFDQPVFMLVILLISLLTYIIVQHGIMRFVILYGRRKFSAMLIVGIMLKLVFDYFYPVIPFEILEFRGIGVIVPGIIANTIQKQGVVVTLSSTIVLSGLTYGLLAVYHLVII</sequence>
<dbReference type="GO" id="GO:0045227">
    <property type="term" value="P:capsule polysaccharide biosynthetic process"/>
    <property type="evidence" value="ECO:0007669"/>
    <property type="project" value="InterPro"/>
</dbReference>
<dbReference type="PRINTS" id="PR01759">
    <property type="entry name" value="CAPSULEPROTC"/>
</dbReference>
<feature type="transmembrane region" description="Helical" evidence="1">
    <location>
        <begin position="77"/>
        <end position="96"/>
    </location>
</feature>
<dbReference type="GO" id="GO:0016020">
    <property type="term" value="C:membrane"/>
    <property type="evidence" value="ECO:0007669"/>
    <property type="project" value="InterPro"/>
</dbReference>
<accession>A0A5C8P0A0</accession>
<reference evidence="2 3" key="1">
    <citation type="submission" date="2019-06" db="EMBL/GenBank/DDBJ databases">
        <title>Cerasibacillus sp. nov., isolated from maize field.</title>
        <authorList>
            <person name="Lin S.-Y."/>
            <person name="Tsai C.-F."/>
            <person name="Young C.-C."/>
        </authorList>
    </citation>
    <scope>NUCLEOTIDE SEQUENCE [LARGE SCALE GENOMIC DNA]</scope>
    <source>
        <strain evidence="2 3">CC-CFT480</strain>
    </source>
</reference>
<keyword evidence="1" id="KW-0812">Transmembrane</keyword>
<feature type="transmembrane region" description="Helical" evidence="1">
    <location>
        <begin position="45"/>
        <end position="65"/>
    </location>
</feature>
<gene>
    <name evidence="2" type="primary">pgsC</name>
    <name evidence="2" type="ORF">FHP05_04860</name>
</gene>
<protein>
    <submittedName>
        <fullName evidence="2">Poly-gamma-glutamate biosynthesis protein PgsC</fullName>
    </submittedName>
</protein>
<proteinExistence type="predicted"/>
<organism evidence="2 3">
    <name type="scientific">Cerasibacillus terrae</name>
    <dbReference type="NCBI Taxonomy" id="2498845"/>
    <lineage>
        <taxon>Bacteria</taxon>
        <taxon>Bacillati</taxon>
        <taxon>Bacillota</taxon>
        <taxon>Bacilli</taxon>
        <taxon>Bacillales</taxon>
        <taxon>Bacillaceae</taxon>
        <taxon>Cerasibacillus</taxon>
    </lineage>
</organism>
<dbReference type="Pfam" id="PF14102">
    <property type="entry name" value="Caps_synth_CapC"/>
    <property type="match status" value="1"/>
</dbReference>
<dbReference type="OrthoDB" id="48792at2"/>
<dbReference type="EMBL" id="VDUW01000002">
    <property type="protein sequence ID" value="TXL66717.1"/>
    <property type="molecule type" value="Genomic_DNA"/>
</dbReference>
<keyword evidence="1" id="KW-0472">Membrane</keyword>
<keyword evidence="3" id="KW-1185">Reference proteome</keyword>
<name>A0A5C8P0A0_9BACI</name>
<dbReference type="RefSeq" id="WP_147666116.1">
    <property type="nucleotide sequence ID" value="NZ_VDUW01000002.1"/>
</dbReference>
<dbReference type="Proteomes" id="UP000321574">
    <property type="component" value="Unassembled WGS sequence"/>
</dbReference>
<evidence type="ECO:0000313" key="3">
    <source>
        <dbReference type="Proteomes" id="UP000321574"/>
    </source>
</evidence>